<dbReference type="EMBL" id="CP002859">
    <property type="protein sequence ID" value="AEI48460.1"/>
    <property type="molecule type" value="Genomic_DNA"/>
</dbReference>
<keyword evidence="2" id="KW-1003">Cell membrane</keyword>
<evidence type="ECO:0000313" key="9">
    <source>
        <dbReference type="EMBL" id="AEI48460.1"/>
    </source>
</evidence>
<feature type="transmembrane region" description="Helical" evidence="6">
    <location>
        <begin position="308"/>
        <end position="328"/>
    </location>
</feature>
<reference evidence="9 10" key="2">
    <citation type="journal article" date="2012" name="Stand. Genomic Sci.">
        <title>Complete genome sequence of the aquatic bacterium Runella slithyformis type strain (LSU 4(T)).</title>
        <authorList>
            <person name="Copeland A."/>
            <person name="Zhang X."/>
            <person name="Misra M."/>
            <person name="Lapidus A."/>
            <person name="Nolan M."/>
            <person name="Lucas S."/>
            <person name="Deshpande S."/>
            <person name="Cheng J.F."/>
            <person name="Tapia R."/>
            <person name="Goodwin L.A."/>
            <person name="Pitluck S."/>
            <person name="Liolios K."/>
            <person name="Pagani I."/>
            <person name="Ivanova N."/>
            <person name="Mikhailova N."/>
            <person name="Pati A."/>
            <person name="Chen A."/>
            <person name="Palaniappan K."/>
            <person name="Land M."/>
            <person name="Hauser L."/>
            <person name="Pan C."/>
            <person name="Jeffries C.D."/>
            <person name="Detter J.C."/>
            <person name="Brambilla E.M."/>
            <person name="Rohde M."/>
            <person name="Djao O.D."/>
            <person name="Goker M."/>
            <person name="Sikorski J."/>
            <person name="Tindall B.J."/>
            <person name="Woyke T."/>
            <person name="Bristow J."/>
            <person name="Eisen J.A."/>
            <person name="Markowitz V."/>
            <person name="Hugenholtz P."/>
            <person name="Kyrpides N.C."/>
            <person name="Klenk H.P."/>
            <person name="Mavromatis K."/>
        </authorList>
    </citation>
    <scope>NUCLEOTIDE SEQUENCE [LARGE SCALE GENOMIC DNA]</scope>
    <source>
        <strain evidence="10">ATCC 29530 / DSM 19594 / LMG 11500 / NCIMB 11436 / LSU 4</strain>
    </source>
</reference>
<feature type="transmembrane region" description="Helical" evidence="6">
    <location>
        <begin position="348"/>
        <end position="370"/>
    </location>
</feature>
<name>A0A7U3ZJU8_RUNSL</name>
<protein>
    <recommendedName>
        <fullName evidence="11">FtsX-like permease family protein</fullName>
    </recommendedName>
</protein>
<dbReference type="AlphaFoldDB" id="A0A7U3ZJU8"/>
<sequence>MSIRRYVLNFGNQFHLMILPMNLFKISWANLKDKKLNSFLSALLMTLGIGIISMLLLLNKQLDEQFRRNIKGIDMVVGAKGSPLQLILSSIYQIDSPTGNVSLDEAQRVMKNPLVKTAIPLAMGDNYMSYRIVGTSPKYPNHFEATVKEGKLFATTMEATLGARVASVTGLKIGDTFSGAHGFDNMDDVHSNKKYKVVGIFETNNSVIDQLILTDISSVWSIHEHADAPGQGANVTDMLTGADADSAHTDDPSQEITSLLVKFRNPMGMVALPRFINENTKMQAASVAFEINRLFSLLGIGIDTLRAIALIIILIAGVSVFISLYNSLKERKYEMALMLSMGATRTKLFVMLLLEGIMLALVGYGAGVLLSRVGLWLFSRAAESDYHYSFADFSLLPEEILLLGGAILIGILAAAIPSLGIYRINLSRTLAEE</sequence>
<evidence type="ECO:0000259" key="8">
    <source>
        <dbReference type="Pfam" id="PF12704"/>
    </source>
</evidence>
<keyword evidence="10" id="KW-1185">Reference proteome</keyword>
<dbReference type="Proteomes" id="UP000000493">
    <property type="component" value="Chromosome"/>
</dbReference>
<evidence type="ECO:0000256" key="2">
    <source>
        <dbReference type="ARBA" id="ARBA00022475"/>
    </source>
</evidence>
<comment type="subcellular location">
    <subcellularLocation>
        <location evidence="1">Cell membrane</location>
        <topology evidence="1">Multi-pass membrane protein</topology>
    </subcellularLocation>
</comment>
<feature type="transmembrane region" description="Helical" evidence="6">
    <location>
        <begin position="38"/>
        <end position="58"/>
    </location>
</feature>
<dbReference type="GO" id="GO:0005886">
    <property type="term" value="C:plasma membrane"/>
    <property type="evidence" value="ECO:0007669"/>
    <property type="project" value="UniProtKB-SubCell"/>
</dbReference>
<feature type="domain" description="MacB-like periplasmic core" evidence="8">
    <location>
        <begin position="38"/>
        <end position="219"/>
    </location>
</feature>
<gene>
    <name evidence="9" type="ordered locus">Runsl_2044</name>
</gene>
<evidence type="ECO:0000256" key="6">
    <source>
        <dbReference type="SAM" id="Phobius"/>
    </source>
</evidence>
<keyword evidence="4 6" id="KW-1133">Transmembrane helix</keyword>
<evidence type="ECO:0000256" key="1">
    <source>
        <dbReference type="ARBA" id="ARBA00004651"/>
    </source>
</evidence>
<accession>A0A7U3ZJU8</accession>
<evidence type="ECO:0008006" key="11">
    <source>
        <dbReference type="Google" id="ProtNLM"/>
    </source>
</evidence>
<dbReference type="KEGG" id="rsi:Runsl_2044"/>
<dbReference type="InterPro" id="IPR025857">
    <property type="entry name" value="MacB_PCD"/>
</dbReference>
<feature type="domain" description="ABC3 transporter permease C-terminal" evidence="7">
    <location>
        <begin position="307"/>
        <end position="425"/>
    </location>
</feature>
<evidence type="ECO:0000256" key="3">
    <source>
        <dbReference type="ARBA" id="ARBA00022692"/>
    </source>
</evidence>
<keyword evidence="5 6" id="KW-0472">Membrane</keyword>
<dbReference type="Pfam" id="PF02687">
    <property type="entry name" value="FtsX"/>
    <property type="match status" value="1"/>
</dbReference>
<dbReference type="PANTHER" id="PTHR43738">
    <property type="entry name" value="ABC TRANSPORTER, MEMBRANE PROTEIN"/>
    <property type="match status" value="1"/>
</dbReference>
<evidence type="ECO:0000256" key="5">
    <source>
        <dbReference type="ARBA" id="ARBA00023136"/>
    </source>
</evidence>
<organism evidence="9 10">
    <name type="scientific">Runella slithyformis (strain ATCC 29530 / DSM 19594 / LMG 11500 / NCIMB 11436 / LSU 4)</name>
    <dbReference type="NCBI Taxonomy" id="761193"/>
    <lineage>
        <taxon>Bacteria</taxon>
        <taxon>Pseudomonadati</taxon>
        <taxon>Bacteroidota</taxon>
        <taxon>Cytophagia</taxon>
        <taxon>Cytophagales</taxon>
        <taxon>Spirosomataceae</taxon>
        <taxon>Runella</taxon>
    </lineage>
</organism>
<evidence type="ECO:0000259" key="7">
    <source>
        <dbReference type="Pfam" id="PF02687"/>
    </source>
</evidence>
<dbReference type="PANTHER" id="PTHR43738:SF2">
    <property type="entry name" value="ABC TRANSPORTER PERMEASE"/>
    <property type="match status" value="1"/>
</dbReference>
<evidence type="ECO:0000256" key="4">
    <source>
        <dbReference type="ARBA" id="ARBA00022989"/>
    </source>
</evidence>
<dbReference type="InterPro" id="IPR003838">
    <property type="entry name" value="ABC3_permease_C"/>
</dbReference>
<dbReference type="Pfam" id="PF12704">
    <property type="entry name" value="MacB_PCD"/>
    <property type="match status" value="1"/>
</dbReference>
<feature type="transmembrane region" description="Helical" evidence="6">
    <location>
        <begin position="400"/>
        <end position="422"/>
    </location>
</feature>
<dbReference type="InterPro" id="IPR051125">
    <property type="entry name" value="ABC-4/HrtB_transporter"/>
</dbReference>
<proteinExistence type="predicted"/>
<reference evidence="10" key="1">
    <citation type="submission" date="2011-06" db="EMBL/GenBank/DDBJ databases">
        <title>The complete genome of chromosome of Runella slithyformis DSM 19594.</title>
        <authorList>
            <consortium name="US DOE Joint Genome Institute (JGI-PGF)"/>
            <person name="Lucas S."/>
            <person name="Han J."/>
            <person name="Lapidus A."/>
            <person name="Bruce D."/>
            <person name="Goodwin L."/>
            <person name="Pitluck S."/>
            <person name="Peters L."/>
            <person name="Kyrpides N."/>
            <person name="Mavromatis K."/>
            <person name="Ivanova N."/>
            <person name="Ovchinnikova G."/>
            <person name="Zhang X."/>
            <person name="Misra M."/>
            <person name="Detter J.C."/>
            <person name="Tapia R."/>
            <person name="Han C."/>
            <person name="Land M."/>
            <person name="Hauser L."/>
            <person name="Markowitz V."/>
            <person name="Cheng J.-F."/>
            <person name="Hugenholtz P."/>
            <person name="Woyke T."/>
            <person name="Wu D."/>
            <person name="Tindall B."/>
            <person name="Faehrich R."/>
            <person name="Brambilla E."/>
            <person name="Klenk H.-P."/>
            <person name="Eisen J.A."/>
        </authorList>
    </citation>
    <scope>NUCLEOTIDE SEQUENCE [LARGE SCALE GENOMIC DNA]</scope>
    <source>
        <strain evidence="10">ATCC 29530 / DSM 19594 / LMG 11500 / NCIMB 11436 / LSU 4</strain>
    </source>
</reference>
<keyword evidence="3 6" id="KW-0812">Transmembrane</keyword>
<evidence type="ECO:0000313" key="10">
    <source>
        <dbReference type="Proteomes" id="UP000000493"/>
    </source>
</evidence>